<proteinExistence type="predicted"/>
<dbReference type="KEGG" id="ago:AGOS_AFR739C"/>
<name>Q751T6_EREGS</name>
<accession>Q751T6</accession>
<dbReference type="RefSeq" id="NP_986287.1">
    <property type="nucleotide sequence ID" value="NM_212423.1"/>
</dbReference>
<reference evidence="3" key="2">
    <citation type="journal article" date="2013" name="G3 (Bethesda)">
        <title>Genomes of Ashbya fungi isolated from insects reveal four mating-type loci, numerous translocations, lack of transposons, and distinct gene duplications.</title>
        <authorList>
            <person name="Dietrich F.S."/>
            <person name="Voegeli S."/>
            <person name="Kuo S."/>
            <person name="Philippsen P."/>
        </authorList>
    </citation>
    <scope>GENOME REANNOTATION</scope>
    <source>
        <strain evidence="3">ATCC 10895 / CBS 109.51 / FGSC 9923 / NRRL Y-1056</strain>
    </source>
</reference>
<feature type="region of interest" description="Disordered" evidence="1">
    <location>
        <begin position="220"/>
        <end position="243"/>
    </location>
</feature>
<feature type="region of interest" description="Disordered" evidence="1">
    <location>
        <begin position="1"/>
        <end position="89"/>
    </location>
</feature>
<evidence type="ECO:0000313" key="3">
    <source>
        <dbReference type="Proteomes" id="UP000000591"/>
    </source>
</evidence>
<feature type="compositionally biased region" description="Polar residues" evidence="1">
    <location>
        <begin position="27"/>
        <end position="61"/>
    </location>
</feature>
<sequence>MVLSGKRTRSELKGPFSAKKRPCILNDLQSPTLPRSTFLLSKSRASCETQMRQRDTPSSSGHSDREEAPVHDVMRTDTERASRLGPIPKLDPRLLEAVSQYSDSESVNTRGPGSGRFASPSQLERHASRFNLRHSSPRHSSFSIACSRQRQIPRADIAARERCFDYILQSIDEVWGRYCNTTSTAENEVYDRLGTSVSGVPAIMSSPNCSFYLPIQPTGVAARPRSEPSDDESDSGYKSEITNPTEYETDCDYRKVSKLPQSMKLQSLKDRLVRAKNDLEGSYDSSHWSDCMYFWRRWDMIKYSAVEMMEEDDDDDVIESVIDELEEGRCYNDA</sequence>
<keyword evidence="3" id="KW-1185">Reference proteome</keyword>
<feature type="compositionally biased region" description="Polar residues" evidence="1">
    <location>
        <begin position="101"/>
        <end position="111"/>
    </location>
</feature>
<feature type="region of interest" description="Disordered" evidence="1">
    <location>
        <begin position="101"/>
        <end position="122"/>
    </location>
</feature>
<evidence type="ECO:0000256" key="1">
    <source>
        <dbReference type="SAM" id="MobiDB-lite"/>
    </source>
</evidence>
<dbReference type="OMA" id="EYETDCD"/>
<dbReference type="OrthoDB" id="4096201at2759"/>
<feature type="compositionally biased region" description="Basic and acidic residues" evidence="1">
    <location>
        <begin position="62"/>
        <end position="82"/>
    </location>
</feature>
<evidence type="ECO:0000313" key="2">
    <source>
        <dbReference type="EMBL" id="AAS54111.1"/>
    </source>
</evidence>
<dbReference type="Proteomes" id="UP000000591">
    <property type="component" value="Chromosome VI"/>
</dbReference>
<reference evidence="2 3" key="1">
    <citation type="journal article" date="2004" name="Science">
        <title>The Ashbya gossypii genome as a tool for mapping the ancient Saccharomyces cerevisiae genome.</title>
        <authorList>
            <person name="Dietrich F.S."/>
            <person name="Voegeli S."/>
            <person name="Brachat S."/>
            <person name="Lerch A."/>
            <person name="Gates K."/>
            <person name="Steiner S."/>
            <person name="Mohr C."/>
            <person name="Pohlmann R."/>
            <person name="Luedi P."/>
            <person name="Choi S."/>
            <person name="Wing R.A."/>
            <person name="Flavier A."/>
            <person name="Gaffney T.D."/>
            <person name="Philippsen P."/>
        </authorList>
    </citation>
    <scope>NUCLEOTIDE SEQUENCE [LARGE SCALE GENOMIC DNA]</scope>
    <source>
        <strain evidence="3">ATCC 10895 / CBS 109.51 / FGSC 9923 / NRRL Y-1056</strain>
    </source>
</reference>
<dbReference type="AlphaFoldDB" id="Q751T6"/>
<dbReference type="InParanoid" id="Q751T6"/>
<dbReference type="HOGENOM" id="CLU_063516_0_0_1"/>
<dbReference type="eggNOG" id="ENOG502RZ25">
    <property type="taxonomic scope" value="Eukaryota"/>
</dbReference>
<organism evidence="2 3">
    <name type="scientific">Eremothecium gossypii (strain ATCC 10895 / CBS 109.51 / FGSC 9923 / NRRL Y-1056)</name>
    <name type="common">Yeast</name>
    <name type="synonym">Ashbya gossypii</name>
    <dbReference type="NCBI Taxonomy" id="284811"/>
    <lineage>
        <taxon>Eukaryota</taxon>
        <taxon>Fungi</taxon>
        <taxon>Dikarya</taxon>
        <taxon>Ascomycota</taxon>
        <taxon>Saccharomycotina</taxon>
        <taxon>Saccharomycetes</taxon>
        <taxon>Saccharomycetales</taxon>
        <taxon>Saccharomycetaceae</taxon>
        <taxon>Eremothecium</taxon>
    </lineage>
</organism>
<dbReference type="EMBL" id="AE016819">
    <property type="protein sequence ID" value="AAS54111.1"/>
    <property type="molecule type" value="Genomic_DNA"/>
</dbReference>
<protein>
    <submittedName>
        <fullName evidence="2">AFR739Cp</fullName>
    </submittedName>
</protein>
<dbReference type="GeneID" id="4622578"/>
<gene>
    <name evidence="2" type="ORF">AGOS_AFR739C</name>
</gene>